<feature type="transmembrane region" description="Helical" evidence="7">
    <location>
        <begin position="190"/>
        <end position="214"/>
    </location>
</feature>
<gene>
    <name evidence="9" type="ORF">OIU84_008752</name>
</gene>
<evidence type="ECO:0000256" key="7">
    <source>
        <dbReference type="SAM" id="Phobius"/>
    </source>
</evidence>
<reference evidence="9 10" key="1">
    <citation type="journal article" date="2023" name="Int. J. Mol. Sci.">
        <title>De Novo Assembly and Annotation of 11 Diverse Shrub Willow (Salix) Genomes Reveals Novel Gene Organization in Sex-Linked Regions.</title>
        <authorList>
            <person name="Hyden B."/>
            <person name="Feng K."/>
            <person name="Yates T.B."/>
            <person name="Jawdy S."/>
            <person name="Cereghino C."/>
            <person name="Smart L.B."/>
            <person name="Muchero W."/>
        </authorList>
    </citation>
    <scope>NUCLEOTIDE SEQUENCE [LARGE SCALE GENOMIC DNA]</scope>
    <source>
        <tissue evidence="9">Shoot tip</tissue>
    </source>
</reference>
<dbReference type="GO" id="GO:0140359">
    <property type="term" value="F:ABC-type transporter activity"/>
    <property type="evidence" value="ECO:0007669"/>
    <property type="project" value="InterPro"/>
</dbReference>
<feature type="transmembrane region" description="Helical" evidence="7">
    <location>
        <begin position="80"/>
        <end position="99"/>
    </location>
</feature>
<dbReference type="InterPro" id="IPR052215">
    <property type="entry name" value="Plant_ABCG"/>
</dbReference>
<proteinExistence type="inferred from homology"/>
<keyword evidence="6 7" id="KW-0472">Membrane</keyword>
<feature type="domain" description="ABC-2 type transporter transmembrane" evidence="8">
    <location>
        <begin position="33"/>
        <end position="242"/>
    </location>
</feature>
<dbReference type="PANTHER" id="PTHR48042:SF15">
    <property type="entry name" value="ABC TRANSPORTER G FAMILY MEMBER 13"/>
    <property type="match status" value="1"/>
</dbReference>
<keyword evidence="4 7" id="KW-0812">Transmembrane</keyword>
<feature type="transmembrane region" description="Helical" evidence="7">
    <location>
        <begin position="52"/>
        <end position="73"/>
    </location>
</feature>
<feature type="transmembrane region" description="Helical" evidence="7">
    <location>
        <begin position="161"/>
        <end position="184"/>
    </location>
</feature>
<evidence type="ECO:0000256" key="6">
    <source>
        <dbReference type="ARBA" id="ARBA00023136"/>
    </source>
</evidence>
<dbReference type="PANTHER" id="PTHR48042">
    <property type="entry name" value="ABC TRANSPORTER G FAMILY MEMBER 11"/>
    <property type="match status" value="1"/>
</dbReference>
<evidence type="ECO:0000256" key="2">
    <source>
        <dbReference type="ARBA" id="ARBA00005814"/>
    </source>
</evidence>
<evidence type="ECO:0000256" key="1">
    <source>
        <dbReference type="ARBA" id="ARBA00004141"/>
    </source>
</evidence>
<comment type="similarity">
    <text evidence="2">Belongs to the ABC transporter superfamily. ABCG family. Eye pigment precursor importer (TC 3.A.1.204) subfamily.</text>
</comment>
<evidence type="ECO:0000256" key="5">
    <source>
        <dbReference type="ARBA" id="ARBA00022989"/>
    </source>
</evidence>
<evidence type="ECO:0000313" key="10">
    <source>
        <dbReference type="Proteomes" id="UP001162972"/>
    </source>
</evidence>
<evidence type="ECO:0000259" key="8">
    <source>
        <dbReference type="Pfam" id="PF01061"/>
    </source>
</evidence>
<keyword evidence="10" id="KW-1185">Reference proteome</keyword>
<comment type="subcellular location">
    <subcellularLocation>
        <location evidence="1">Membrane</location>
        <topology evidence="1">Multi-pass membrane protein</topology>
    </subcellularLocation>
</comment>
<protein>
    <recommendedName>
        <fullName evidence="8">ABC-2 type transporter transmembrane domain-containing protein</fullName>
    </recommendedName>
</protein>
<dbReference type="GO" id="GO:0016020">
    <property type="term" value="C:membrane"/>
    <property type="evidence" value="ECO:0007669"/>
    <property type="project" value="UniProtKB-SubCell"/>
</dbReference>
<organism evidence="9 10">
    <name type="scientific">Salix udensis</name>
    <dbReference type="NCBI Taxonomy" id="889485"/>
    <lineage>
        <taxon>Eukaryota</taxon>
        <taxon>Viridiplantae</taxon>
        <taxon>Streptophyta</taxon>
        <taxon>Embryophyta</taxon>
        <taxon>Tracheophyta</taxon>
        <taxon>Spermatophyta</taxon>
        <taxon>Magnoliopsida</taxon>
        <taxon>eudicotyledons</taxon>
        <taxon>Gunneridae</taxon>
        <taxon>Pentapetalae</taxon>
        <taxon>rosids</taxon>
        <taxon>fabids</taxon>
        <taxon>Malpighiales</taxon>
        <taxon>Salicaceae</taxon>
        <taxon>Saliceae</taxon>
        <taxon>Salix</taxon>
    </lineage>
</organism>
<evidence type="ECO:0000256" key="4">
    <source>
        <dbReference type="ARBA" id="ARBA00022692"/>
    </source>
</evidence>
<evidence type="ECO:0000256" key="3">
    <source>
        <dbReference type="ARBA" id="ARBA00022448"/>
    </source>
</evidence>
<dbReference type="InterPro" id="IPR013525">
    <property type="entry name" value="ABC2_TM"/>
</dbReference>
<dbReference type="AlphaFoldDB" id="A0AAD6JPX9"/>
<keyword evidence="5 7" id="KW-1133">Transmembrane helix</keyword>
<comment type="caution">
    <text evidence="9">The sequence shown here is derived from an EMBL/GenBank/DDBJ whole genome shotgun (WGS) entry which is preliminary data.</text>
</comment>
<name>A0AAD6JPX9_9ROSI</name>
<evidence type="ECO:0000313" key="9">
    <source>
        <dbReference type="EMBL" id="KAJ6409118.1"/>
    </source>
</evidence>
<sequence length="336" mass="38399">MQQMQELGFKKLWPLKGFWLIQEGKAKANWWKQLSTLTRRSFINMWRDLGYYWVRIIVYILLSICVGTVFLDVGKGYTAILAHGACGGFLSGFMTFMSIGGFPSFIEELKVFYKERLDGYYGVAVYILSNFLSSFPYLTVMSFGTSSITYYMVKFRPEFSNFFFVFLDLLSSIATVESCMMTIASLVPNYLMGFVIGSGYIGILMMTSGFFRLLPDIPKVFWRYPVSYVNFGSWGLQGAYKNDMIGLEFRSVWCPVTSLLRHSQVQGENSPHASDDQFQEDDEAADEEAIFQEDFLLALPFKKTPACSFFVFSRGSQLSDSSLGAHWPGLRFLRKL</sequence>
<dbReference type="Pfam" id="PF01061">
    <property type="entry name" value="ABC2_membrane"/>
    <property type="match status" value="1"/>
</dbReference>
<dbReference type="EMBL" id="JAPFFJ010000015">
    <property type="protein sequence ID" value="KAJ6409118.1"/>
    <property type="molecule type" value="Genomic_DNA"/>
</dbReference>
<dbReference type="Proteomes" id="UP001162972">
    <property type="component" value="Chromosome 9"/>
</dbReference>
<accession>A0AAD6JPX9</accession>
<feature type="transmembrane region" description="Helical" evidence="7">
    <location>
        <begin position="119"/>
        <end position="140"/>
    </location>
</feature>
<keyword evidence="3" id="KW-0813">Transport</keyword>